<dbReference type="CDD" id="cd14352">
    <property type="entry name" value="UBA_DCN1"/>
    <property type="match status" value="1"/>
</dbReference>
<evidence type="ECO:0000313" key="6">
    <source>
        <dbReference type="WBParaSite" id="ACRNAN_scaffold1910.g24230.t1"/>
    </source>
</evidence>
<dbReference type="InterPro" id="IPR029071">
    <property type="entry name" value="Ubiquitin-like_domsf"/>
</dbReference>
<sequence length="461" mass="53271">MTEVAGSSNSNNLLLEQFKDICAVDTEIARRFLTESNWNLEAAVHLYFHANDPEAIQNDDNARNEHEIRRRNVANPRNEAPANQNAVVRRSSESQLDTWGAWFRALLALPFRLAYFSLREIFLFIYALFGGNALAITNPREDLQKFLTAIANYPNSERINWFNGTYNEVLNEAKSSVRFLLVYLHNPSHQSTETFLDKVLFNKIFSDFVRDNNIIMWGTDVRTNEGYKVATSLHELTYPCLSLICLRENRMACVLRINGMHEITPVLTALQTALAENQRFLNAILHERAQRELDNRLRREQEQEYQIALEQDRAKLNERRRLESERQDAERLAREEEENLLIKKQHLAEIRERLRAELTNELAVKGGETIRISVRFPSGAKFDKIFGVDDSLEKLFNSVLVHATCPDDFSLVSSYPRVHLQCAPDWYREFSSVEENFGGTKTFRQAGLENSLVVLVRDNDA</sequence>
<dbReference type="WBParaSite" id="ACRNAN_scaffold1910.g24230.t1">
    <property type="protein sequence ID" value="ACRNAN_scaffold1910.g24230.t1"/>
    <property type="gene ID" value="ACRNAN_scaffold1910.g24230"/>
</dbReference>
<dbReference type="InterPro" id="IPR036249">
    <property type="entry name" value="Thioredoxin-like_sf"/>
</dbReference>
<evidence type="ECO:0000256" key="1">
    <source>
        <dbReference type="ARBA" id="ARBA00023054"/>
    </source>
</evidence>
<dbReference type="Proteomes" id="UP000887540">
    <property type="component" value="Unplaced"/>
</dbReference>
<protein>
    <submittedName>
        <fullName evidence="6">UBX domain-containing protein</fullName>
    </submittedName>
</protein>
<dbReference type="GO" id="GO:0043130">
    <property type="term" value="F:ubiquitin binding"/>
    <property type="evidence" value="ECO:0007669"/>
    <property type="project" value="TreeGrafter"/>
</dbReference>
<dbReference type="Pfam" id="PF14555">
    <property type="entry name" value="UBA_4"/>
    <property type="match status" value="1"/>
</dbReference>
<proteinExistence type="predicted"/>
<dbReference type="Pfam" id="PF00789">
    <property type="entry name" value="UBX"/>
    <property type="match status" value="1"/>
</dbReference>
<dbReference type="AlphaFoldDB" id="A0A914D617"/>
<evidence type="ECO:0000256" key="2">
    <source>
        <dbReference type="SAM" id="Coils"/>
    </source>
</evidence>
<keyword evidence="1 2" id="KW-0175">Coiled coil</keyword>
<dbReference type="InterPro" id="IPR050730">
    <property type="entry name" value="UBX_domain-protein"/>
</dbReference>
<name>A0A914D617_9BILA</name>
<keyword evidence="5" id="KW-1185">Reference proteome</keyword>
<feature type="region of interest" description="Disordered" evidence="3">
    <location>
        <begin position="69"/>
        <end position="89"/>
    </location>
</feature>
<dbReference type="Gene3D" id="3.10.20.90">
    <property type="entry name" value="Phosphatidylinositol 3-kinase Catalytic Subunit, Chain A, domain 1"/>
    <property type="match status" value="1"/>
</dbReference>
<reference evidence="6" key="1">
    <citation type="submission" date="2022-11" db="UniProtKB">
        <authorList>
            <consortium name="WormBaseParasite"/>
        </authorList>
    </citation>
    <scope>IDENTIFICATION</scope>
</reference>
<dbReference type="Gene3D" id="3.40.30.10">
    <property type="entry name" value="Glutaredoxin"/>
    <property type="match status" value="1"/>
</dbReference>
<feature type="domain" description="UBX" evidence="4">
    <location>
        <begin position="365"/>
        <end position="456"/>
    </location>
</feature>
<feature type="coiled-coil region" evidence="2">
    <location>
        <begin position="315"/>
        <end position="353"/>
    </location>
</feature>
<dbReference type="SMART" id="SM00594">
    <property type="entry name" value="UAS"/>
    <property type="match status" value="1"/>
</dbReference>
<dbReference type="Gene3D" id="1.10.8.10">
    <property type="entry name" value="DNA helicase RuvA subunit, C-terminal domain"/>
    <property type="match status" value="1"/>
</dbReference>
<dbReference type="SUPFAM" id="SSF54236">
    <property type="entry name" value="Ubiquitin-like"/>
    <property type="match status" value="1"/>
</dbReference>
<dbReference type="PROSITE" id="PS50033">
    <property type="entry name" value="UBX"/>
    <property type="match status" value="1"/>
</dbReference>
<accession>A0A914D617</accession>
<dbReference type="SUPFAM" id="SSF46934">
    <property type="entry name" value="UBA-like"/>
    <property type="match status" value="1"/>
</dbReference>
<organism evidence="5 6">
    <name type="scientific">Acrobeloides nanus</name>
    <dbReference type="NCBI Taxonomy" id="290746"/>
    <lineage>
        <taxon>Eukaryota</taxon>
        <taxon>Metazoa</taxon>
        <taxon>Ecdysozoa</taxon>
        <taxon>Nematoda</taxon>
        <taxon>Chromadorea</taxon>
        <taxon>Rhabditida</taxon>
        <taxon>Tylenchina</taxon>
        <taxon>Cephalobomorpha</taxon>
        <taxon>Cephaloboidea</taxon>
        <taxon>Cephalobidae</taxon>
        <taxon>Acrobeloides</taxon>
    </lineage>
</organism>
<evidence type="ECO:0000256" key="3">
    <source>
        <dbReference type="SAM" id="MobiDB-lite"/>
    </source>
</evidence>
<evidence type="ECO:0000313" key="5">
    <source>
        <dbReference type="Proteomes" id="UP000887540"/>
    </source>
</evidence>
<dbReference type="PANTHER" id="PTHR23322">
    <property type="entry name" value="FAS-ASSOCIATED PROTEIN"/>
    <property type="match status" value="1"/>
</dbReference>
<dbReference type="PANTHER" id="PTHR23322:SF1">
    <property type="entry name" value="FAS-ASSOCIATED FACTOR 2"/>
    <property type="match status" value="1"/>
</dbReference>
<dbReference type="SUPFAM" id="SSF52833">
    <property type="entry name" value="Thioredoxin-like"/>
    <property type="match status" value="1"/>
</dbReference>
<evidence type="ECO:0000259" key="4">
    <source>
        <dbReference type="PROSITE" id="PS50033"/>
    </source>
</evidence>
<dbReference type="InterPro" id="IPR009060">
    <property type="entry name" value="UBA-like_sf"/>
</dbReference>
<dbReference type="GO" id="GO:0036503">
    <property type="term" value="P:ERAD pathway"/>
    <property type="evidence" value="ECO:0007669"/>
    <property type="project" value="TreeGrafter"/>
</dbReference>
<dbReference type="GO" id="GO:0005783">
    <property type="term" value="C:endoplasmic reticulum"/>
    <property type="evidence" value="ECO:0007669"/>
    <property type="project" value="TreeGrafter"/>
</dbReference>
<dbReference type="InterPro" id="IPR001012">
    <property type="entry name" value="UBX_dom"/>
</dbReference>
<dbReference type="InterPro" id="IPR006577">
    <property type="entry name" value="UAS"/>
</dbReference>